<comment type="caution">
    <text evidence="11">The sequence shown here is derived from an EMBL/GenBank/DDBJ whole genome shotgun (WGS) entry which is preliminary data.</text>
</comment>
<dbReference type="InterPro" id="IPR017930">
    <property type="entry name" value="Myb_dom"/>
</dbReference>
<dbReference type="PANTHER" id="PTHR47995">
    <property type="entry name" value="TRANSCRIPTION FACTOR MYB33-RELATED"/>
    <property type="match status" value="1"/>
</dbReference>
<dbReference type="GO" id="GO:0003677">
    <property type="term" value="F:DNA binding"/>
    <property type="evidence" value="ECO:0007669"/>
    <property type="project" value="UniProtKB-KW"/>
</dbReference>
<evidence type="ECO:0000313" key="12">
    <source>
        <dbReference type="Proteomes" id="UP001428341"/>
    </source>
</evidence>
<keyword evidence="4" id="KW-0238">DNA-binding</keyword>
<organism evidence="11 12">
    <name type="scientific">Citrus x changshan-huyou</name>
    <dbReference type="NCBI Taxonomy" id="2935761"/>
    <lineage>
        <taxon>Eukaryota</taxon>
        <taxon>Viridiplantae</taxon>
        <taxon>Streptophyta</taxon>
        <taxon>Embryophyta</taxon>
        <taxon>Tracheophyta</taxon>
        <taxon>Spermatophyta</taxon>
        <taxon>Magnoliopsida</taxon>
        <taxon>eudicotyledons</taxon>
        <taxon>Gunneridae</taxon>
        <taxon>Pentapetalae</taxon>
        <taxon>rosids</taxon>
        <taxon>malvids</taxon>
        <taxon>Sapindales</taxon>
        <taxon>Rutaceae</taxon>
        <taxon>Aurantioideae</taxon>
        <taxon>Citrus</taxon>
    </lineage>
</organism>
<dbReference type="FunFam" id="1.10.10.60:FF:000001">
    <property type="entry name" value="MYB-related transcription factor"/>
    <property type="match status" value="1"/>
</dbReference>
<feature type="compositionally biased region" description="Polar residues" evidence="8">
    <location>
        <begin position="1"/>
        <end position="10"/>
    </location>
</feature>
<keyword evidence="6" id="KW-0804">Transcription</keyword>
<evidence type="ECO:0000256" key="8">
    <source>
        <dbReference type="SAM" id="MobiDB-lite"/>
    </source>
</evidence>
<keyword evidence="2" id="KW-0677">Repeat</keyword>
<feature type="compositionally biased region" description="Pro residues" evidence="8">
    <location>
        <begin position="224"/>
        <end position="234"/>
    </location>
</feature>
<feature type="domain" description="HTH myb-type" evidence="10">
    <location>
        <begin position="82"/>
        <end position="136"/>
    </location>
</feature>
<evidence type="ECO:0000313" key="11">
    <source>
        <dbReference type="EMBL" id="KAK9209733.1"/>
    </source>
</evidence>
<evidence type="ECO:0000259" key="9">
    <source>
        <dbReference type="PROSITE" id="PS50090"/>
    </source>
</evidence>
<dbReference type="CDD" id="cd00167">
    <property type="entry name" value="SANT"/>
    <property type="match status" value="2"/>
</dbReference>
<dbReference type="SMART" id="SM00717">
    <property type="entry name" value="SANT"/>
    <property type="match status" value="2"/>
</dbReference>
<dbReference type="AlphaFoldDB" id="A0AAP0MIJ2"/>
<proteinExistence type="predicted"/>
<evidence type="ECO:0000256" key="6">
    <source>
        <dbReference type="ARBA" id="ARBA00023163"/>
    </source>
</evidence>
<feature type="compositionally biased region" description="Low complexity" evidence="8">
    <location>
        <begin position="173"/>
        <end position="200"/>
    </location>
</feature>
<comment type="subcellular location">
    <subcellularLocation>
        <location evidence="1">Nucleus</location>
    </subcellularLocation>
</comment>
<sequence length="568" mass="62048">MLLGNSNGEQLESGVGGLNVSDGSGGEGGVQLKKGPWTAAEDAILTEYVRKHGEGNWNAVQRNTGLARCGKSCRLRWANHLRPNLKKGAFSPEEERLIVELHAQLGNKWARMAAQLPGRTDNEIKNYWNTRVKRRHRQGLPLYPPEIQPQPQHQHQHQHQNHQQSSHSHHSYHSQPSTPTTPTSSFSFPIAATTPTTPTGGHHHHHSLHHHFPPPCYSRSPTPSSLPPTPPPLSPGLRSPHQPAFPTLTLFDTNTNTNTNANNNSNAANSSVMSSNNISNAFNMPRTPPLLQNPPRFKRFHSDTSINTFAANQNDINNDNNINSSSSFQGSNNFSMPFLPFFRSPSSPSLLTSPTSNCNTSAFPSATTKLLSHPSFSFGNQNSSAIYRNPDEKECILTSTGSVFNLKPELPSSQSLSQNVNAEILSFENEKLSVSTSGSGLLEDLLEQTHAGNYGESSRRVSEDKSDLSGFNQWIDSSSMNLSSGSKPKEETGGQINMHEDISKLLNVIPSMQVPEWYNDSGEASNCQSSVVTDDNLGLELQQLASMLHVDSTTAPGSCSYDNLPGIC</sequence>
<name>A0AAP0MIJ2_9ROSI</name>
<dbReference type="Gene3D" id="1.10.10.60">
    <property type="entry name" value="Homeodomain-like"/>
    <property type="match status" value="2"/>
</dbReference>
<dbReference type="EMBL" id="JBCGBO010000004">
    <property type="protein sequence ID" value="KAK9209733.1"/>
    <property type="molecule type" value="Genomic_DNA"/>
</dbReference>
<keyword evidence="7" id="KW-0539">Nucleus</keyword>
<dbReference type="GO" id="GO:0048235">
    <property type="term" value="P:pollen sperm cell differentiation"/>
    <property type="evidence" value="ECO:0007669"/>
    <property type="project" value="UniProtKB-ARBA"/>
</dbReference>
<dbReference type="GO" id="GO:0003700">
    <property type="term" value="F:DNA-binding transcription factor activity"/>
    <property type="evidence" value="ECO:0007669"/>
    <property type="project" value="UniProtKB-ARBA"/>
</dbReference>
<keyword evidence="3" id="KW-0805">Transcription regulation</keyword>
<evidence type="ECO:0000256" key="3">
    <source>
        <dbReference type="ARBA" id="ARBA00023015"/>
    </source>
</evidence>
<dbReference type="PROSITE" id="PS50090">
    <property type="entry name" value="MYB_LIKE"/>
    <property type="match status" value="2"/>
</dbReference>
<keyword evidence="5" id="KW-0010">Activator</keyword>
<dbReference type="PANTHER" id="PTHR47995:SF18">
    <property type="entry name" value="TRANSCRIPTION FACTOR MYB65"/>
    <property type="match status" value="1"/>
</dbReference>
<dbReference type="GO" id="GO:0090406">
    <property type="term" value="C:pollen tube"/>
    <property type="evidence" value="ECO:0007669"/>
    <property type="project" value="UniProtKB-ARBA"/>
</dbReference>
<dbReference type="InterPro" id="IPR001005">
    <property type="entry name" value="SANT/Myb"/>
</dbReference>
<evidence type="ECO:0000256" key="4">
    <source>
        <dbReference type="ARBA" id="ARBA00023125"/>
    </source>
</evidence>
<evidence type="ECO:0000256" key="7">
    <source>
        <dbReference type="ARBA" id="ARBA00023242"/>
    </source>
</evidence>
<feature type="domain" description="HTH myb-type" evidence="10">
    <location>
        <begin position="32"/>
        <end position="81"/>
    </location>
</feature>
<feature type="region of interest" description="Disordered" evidence="8">
    <location>
        <begin position="141"/>
        <end position="241"/>
    </location>
</feature>
<dbReference type="Proteomes" id="UP001428341">
    <property type="component" value="Unassembled WGS sequence"/>
</dbReference>
<feature type="domain" description="Myb-like" evidence="9">
    <location>
        <begin position="29"/>
        <end position="81"/>
    </location>
</feature>
<evidence type="ECO:0000256" key="5">
    <source>
        <dbReference type="ARBA" id="ARBA00023159"/>
    </source>
</evidence>
<feature type="compositionally biased region" description="Basic residues" evidence="8">
    <location>
        <begin position="201"/>
        <end position="212"/>
    </location>
</feature>
<dbReference type="InterPro" id="IPR009057">
    <property type="entry name" value="Homeodomain-like_sf"/>
</dbReference>
<protein>
    <submittedName>
        <fullName evidence="11">Uncharacterized protein</fullName>
    </submittedName>
</protein>
<evidence type="ECO:0000259" key="10">
    <source>
        <dbReference type="PROSITE" id="PS51294"/>
    </source>
</evidence>
<dbReference type="GO" id="GO:0005634">
    <property type="term" value="C:nucleus"/>
    <property type="evidence" value="ECO:0007669"/>
    <property type="project" value="UniProtKB-SubCell"/>
</dbReference>
<evidence type="ECO:0000256" key="2">
    <source>
        <dbReference type="ARBA" id="ARBA00022737"/>
    </source>
</evidence>
<keyword evidence="12" id="KW-1185">Reference proteome</keyword>
<dbReference type="GO" id="GO:0080092">
    <property type="term" value="P:regulation of pollen tube growth"/>
    <property type="evidence" value="ECO:0007669"/>
    <property type="project" value="UniProtKB-ARBA"/>
</dbReference>
<feature type="domain" description="Myb-like" evidence="9">
    <location>
        <begin position="82"/>
        <end position="132"/>
    </location>
</feature>
<dbReference type="PROSITE" id="PS51294">
    <property type="entry name" value="HTH_MYB"/>
    <property type="match status" value="2"/>
</dbReference>
<dbReference type="Pfam" id="PF00249">
    <property type="entry name" value="Myb_DNA-binding"/>
    <property type="match status" value="2"/>
</dbReference>
<dbReference type="SUPFAM" id="SSF46689">
    <property type="entry name" value="Homeodomain-like"/>
    <property type="match status" value="1"/>
</dbReference>
<dbReference type="GO" id="GO:0045893">
    <property type="term" value="P:positive regulation of DNA-templated transcription"/>
    <property type="evidence" value="ECO:0007669"/>
    <property type="project" value="UniProtKB-ARBA"/>
</dbReference>
<reference evidence="11 12" key="1">
    <citation type="submission" date="2024-05" db="EMBL/GenBank/DDBJ databases">
        <title>Haplotype-resolved chromosome-level genome assembly of Huyou (Citrus changshanensis).</title>
        <authorList>
            <person name="Miao C."/>
            <person name="Chen W."/>
            <person name="Wu Y."/>
            <person name="Wang L."/>
            <person name="Zhao S."/>
            <person name="Grierson D."/>
            <person name="Xu C."/>
            <person name="Chen K."/>
        </authorList>
    </citation>
    <scope>NUCLEOTIDE SEQUENCE [LARGE SCALE GENOMIC DNA]</scope>
    <source>
        <strain evidence="11">01-14</strain>
        <tissue evidence="11">Leaf</tissue>
    </source>
</reference>
<accession>A0AAP0MIJ2</accession>
<evidence type="ECO:0000256" key="1">
    <source>
        <dbReference type="ARBA" id="ARBA00004123"/>
    </source>
</evidence>
<gene>
    <name evidence="11" type="ORF">WN944_002101</name>
</gene>
<dbReference type="FunFam" id="1.10.10.60:FF:000404">
    <property type="entry name" value="Transcription factor MYB97"/>
    <property type="match status" value="1"/>
</dbReference>
<feature type="region of interest" description="Disordered" evidence="8">
    <location>
        <begin position="1"/>
        <end position="33"/>
    </location>
</feature>